<dbReference type="AlphaFoldDB" id="A0A1H3D9C8"/>
<gene>
    <name evidence="7" type="ORF">SAMN05421504_103286</name>
</gene>
<keyword evidence="5" id="KW-0472">Membrane</keyword>
<dbReference type="InterPro" id="IPR011712">
    <property type="entry name" value="Sig_transdc_His_kin_sub3_dim/P"/>
</dbReference>
<feature type="transmembrane region" description="Helical" evidence="5">
    <location>
        <begin position="437"/>
        <end position="457"/>
    </location>
</feature>
<feature type="transmembrane region" description="Helical" evidence="5">
    <location>
        <begin position="413"/>
        <end position="431"/>
    </location>
</feature>
<evidence type="ECO:0000313" key="7">
    <source>
        <dbReference type="EMBL" id="SDX62279.1"/>
    </source>
</evidence>
<name>A0A1H3D9C8_9PSEU</name>
<keyword evidence="2 7" id="KW-0418">Kinase</keyword>
<dbReference type="Gene3D" id="1.20.5.1930">
    <property type="match status" value="2"/>
</dbReference>
<feature type="transmembrane region" description="Helical" evidence="5">
    <location>
        <begin position="469"/>
        <end position="489"/>
    </location>
</feature>
<feature type="transmembrane region" description="Helical" evidence="5">
    <location>
        <begin position="59"/>
        <end position="78"/>
    </location>
</feature>
<feature type="transmembrane region" description="Helical" evidence="5">
    <location>
        <begin position="536"/>
        <end position="556"/>
    </location>
</feature>
<dbReference type="EMBL" id="FNON01000003">
    <property type="protein sequence ID" value="SDX62279.1"/>
    <property type="molecule type" value="Genomic_DNA"/>
</dbReference>
<keyword evidence="3" id="KW-0902">Two-component regulatory system</keyword>
<reference evidence="7 8" key="1">
    <citation type="submission" date="2016-10" db="EMBL/GenBank/DDBJ databases">
        <authorList>
            <person name="de Groot N.N."/>
        </authorList>
    </citation>
    <scope>NUCLEOTIDE SEQUENCE [LARGE SCALE GENOMIC DNA]</scope>
    <source>
        <strain evidence="7 8">CPCC 202699</strain>
    </source>
</reference>
<evidence type="ECO:0000256" key="4">
    <source>
        <dbReference type="SAM" id="MobiDB-lite"/>
    </source>
</evidence>
<sequence length="768" mass="82564">MPDEDQITITAQSRGAAGPDRRPRQAVHLANAIVTVVFAGYFAVQLFSAAKSGAKGSTLIALAVVTGTLVAIQLFYFGRPTTQLRSSLSRGVLVLQALLGYLPILLFGGDLDDMPSFLAGSVLLVLRPLPGWITFSAIVLSMIPIEISLETGTLDRLYDVLVVLVTGLYVYLLTQLSRLVTGLNDARAELAEGAVAEERLRFASDLHDLLGMGLSAIALKGELTHRLLRRAPERARAVLSDMTDIARRTLSDVRSVASGYRELSLEGEARIAKSLLAASDVEAELDLDQSDLPVQFRTVLTTVLREGVTNVLRYSEVSTCRITVRQTDEMVSLDITSDGDAPAESDDDWIPKLTERVEALGGTVTVDQRADGTRLHTRLPLPDEHGASGRQGRSGLSAQDPDSHPGTRQTRTAVAIVFSGMCVAALVHLLYLTSSPWQIALTAGYLAALLVLQLSFFTRPTARLQSRQGYGLLFVQACLIFLPLIQLKANWVSLPGWLAGTALLVLRPVAGWTVFAAVVAGVVWVRGGFAADPQGIVFNAVATVNTGLIVFALSWMTRLAAELAATRRRLAEVAVAEERLRFARDLHDLLGLSLSAIALKTELTDRMLPVDPGRATVELEDVLNLSREALADVRSVATGYRDLSLDQESRSAQAVLAAAEVEVKMDLQLGELPKPVTTVLAVVLREGVTNVLRHSKVEQCDIAVRQLGDEVRLDIVNDGVGQAAPQPGTEVSGNGIRNLSDRVSALGGELTAAVAEDGRFRLRAVVPV</sequence>
<feature type="transmembrane region" description="Helical" evidence="5">
    <location>
        <begin position="90"/>
        <end position="109"/>
    </location>
</feature>
<accession>A0A1H3D9C8</accession>
<dbReference type="Gene3D" id="3.30.565.10">
    <property type="entry name" value="Histidine kinase-like ATPase, C-terminal domain"/>
    <property type="match status" value="2"/>
</dbReference>
<keyword evidence="5" id="KW-0812">Transmembrane</keyword>
<dbReference type="SUPFAM" id="SSF55874">
    <property type="entry name" value="ATPase domain of HSP90 chaperone/DNA topoisomerase II/histidine kinase"/>
    <property type="match status" value="2"/>
</dbReference>
<feature type="transmembrane region" description="Helical" evidence="5">
    <location>
        <begin position="509"/>
        <end position="529"/>
    </location>
</feature>
<proteinExistence type="predicted"/>
<keyword evidence="5" id="KW-1133">Transmembrane helix</keyword>
<dbReference type="InterPro" id="IPR036890">
    <property type="entry name" value="HATPase_C_sf"/>
</dbReference>
<feature type="transmembrane region" description="Helical" evidence="5">
    <location>
        <begin position="29"/>
        <end position="47"/>
    </location>
</feature>
<keyword evidence="8" id="KW-1185">Reference proteome</keyword>
<feature type="region of interest" description="Disordered" evidence="4">
    <location>
        <begin position="371"/>
        <end position="407"/>
    </location>
</feature>
<protein>
    <submittedName>
        <fullName evidence="7">Signal transduction histidine kinase</fullName>
    </submittedName>
</protein>
<dbReference type="CDD" id="cd16917">
    <property type="entry name" value="HATPase_UhpB-NarQ-NarX-like"/>
    <property type="match status" value="2"/>
</dbReference>
<dbReference type="Proteomes" id="UP000199515">
    <property type="component" value="Unassembled WGS sequence"/>
</dbReference>
<feature type="domain" description="Signal transduction histidine kinase subgroup 3 dimerisation and phosphoacceptor" evidence="6">
    <location>
        <begin position="198"/>
        <end position="262"/>
    </location>
</feature>
<feature type="transmembrane region" description="Helical" evidence="5">
    <location>
        <begin position="129"/>
        <end position="145"/>
    </location>
</feature>
<dbReference type="GO" id="GO:0046983">
    <property type="term" value="F:protein dimerization activity"/>
    <property type="evidence" value="ECO:0007669"/>
    <property type="project" value="InterPro"/>
</dbReference>
<dbReference type="Pfam" id="PF07730">
    <property type="entry name" value="HisKA_3"/>
    <property type="match status" value="2"/>
</dbReference>
<feature type="region of interest" description="Disordered" evidence="4">
    <location>
        <begin position="1"/>
        <end position="21"/>
    </location>
</feature>
<evidence type="ECO:0000313" key="8">
    <source>
        <dbReference type="Proteomes" id="UP000199515"/>
    </source>
</evidence>
<evidence type="ECO:0000256" key="5">
    <source>
        <dbReference type="SAM" id="Phobius"/>
    </source>
</evidence>
<evidence type="ECO:0000256" key="2">
    <source>
        <dbReference type="ARBA" id="ARBA00022777"/>
    </source>
</evidence>
<evidence type="ECO:0000256" key="3">
    <source>
        <dbReference type="ARBA" id="ARBA00023012"/>
    </source>
</evidence>
<organism evidence="7 8">
    <name type="scientific">Amycolatopsis xylanica</name>
    <dbReference type="NCBI Taxonomy" id="589385"/>
    <lineage>
        <taxon>Bacteria</taxon>
        <taxon>Bacillati</taxon>
        <taxon>Actinomycetota</taxon>
        <taxon>Actinomycetes</taxon>
        <taxon>Pseudonocardiales</taxon>
        <taxon>Pseudonocardiaceae</taxon>
        <taxon>Amycolatopsis</taxon>
    </lineage>
</organism>
<dbReference type="InterPro" id="IPR050482">
    <property type="entry name" value="Sensor_HK_TwoCompSys"/>
</dbReference>
<keyword evidence="1" id="KW-0808">Transferase</keyword>
<dbReference type="GO" id="GO:0000155">
    <property type="term" value="F:phosphorelay sensor kinase activity"/>
    <property type="evidence" value="ECO:0007669"/>
    <property type="project" value="InterPro"/>
</dbReference>
<dbReference type="PANTHER" id="PTHR24421:SF63">
    <property type="entry name" value="SENSOR HISTIDINE KINASE DESK"/>
    <property type="match status" value="1"/>
</dbReference>
<dbReference type="STRING" id="589385.SAMN05421504_103286"/>
<dbReference type="OrthoDB" id="5241784at2"/>
<dbReference type="PANTHER" id="PTHR24421">
    <property type="entry name" value="NITRATE/NITRITE SENSOR PROTEIN NARX-RELATED"/>
    <property type="match status" value="1"/>
</dbReference>
<evidence type="ECO:0000259" key="6">
    <source>
        <dbReference type="Pfam" id="PF07730"/>
    </source>
</evidence>
<dbReference type="GO" id="GO:0016020">
    <property type="term" value="C:membrane"/>
    <property type="evidence" value="ECO:0007669"/>
    <property type="project" value="InterPro"/>
</dbReference>
<evidence type="ECO:0000256" key="1">
    <source>
        <dbReference type="ARBA" id="ARBA00022679"/>
    </source>
</evidence>
<dbReference type="RefSeq" id="WP_091289384.1">
    <property type="nucleotide sequence ID" value="NZ_FNON01000003.1"/>
</dbReference>
<feature type="domain" description="Signal transduction histidine kinase subgroup 3 dimerisation and phosphoacceptor" evidence="6">
    <location>
        <begin position="578"/>
        <end position="642"/>
    </location>
</feature>